<evidence type="ECO:0008006" key="8">
    <source>
        <dbReference type="Google" id="ProtNLM"/>
    </source>
</evidence>
<accession>A0AAY4DAM2</accession>
<dbReference type="SUPFAM" id="SSF56645">
    <property type="entry name" value="Acyl-CoA dehydrogenase NM domain-like"/>
    <property type="match status" value="1"/>
</dbReference>
<feature type="domain" description="Acyl-CoA dehydrogenase/oxidase N-terminal" evidence="5">
    <location>
        <begin position="75"/>
        <end position="186"/>
    </location>
</feature>
<evidence type="ECO:0000256" key="1">
    <source>
        <dbReference type="ARBA" id="ARBA00001974"/>
    </source>
</evidence>
<reference evidence="6" key="2">
    <citation type="submission" date="2025-08" db="UniProtKB">
        <authorList>
            <consortium name="Ensembl"/>
        </authorList>
    </citation>
    <scope>IDENTIFICATION</scope>
</reference>
<proteinExistence type="predicted"/>
<dbReference type="AlphaFoldDB" id="A0AAY4DAM2"/>
<dbReference type="InterPro" id="IPR013786">
    <property type="entry name" value="AcylCoA_DH/ox_N"/>
</dbReference>
<evidence type="ECO:0000256" key="2">
    <source>
        <dbReference type="ARBA" id="ARBA00022630"/>
    </source>
</evidence>
<evidence type="ECO:0000313" key="6">
    <source>
        <dbReference type="Ensembl" id="ENSDCDP00010041251.1"/>
    </source>
</evidence>
<dbReference type="InterPro" id="IPR046373">
    <property type="entry name" value="Acyl-CoA_Oxase/DH_mid-dom_sf"/>
</dbReference>
<reference evidence="6" key="3">
    <citation type="submission" date="2025-09" db="UniProtKB">
        <authorList>
            <consortium name="Ensembl"/>
        </authorList>
    </citation>
    <scope>IDENTIFICATION</scope>
</reference>
<comment type="cofactor">
    <cofactor evidence="1">
        <name>FAD</name>
        <dbReference type="ChEBI" id="CHEBI:57692"/>
    </cofactor>
</comment>
<dbReference type="Proteomes" id="UP000694580">
    <property type="component" value="Chromosome 11"/>
</dbReference>
<dbReference type="Ensembl" id="ENSDCDT00010051198.1">
    <property type="protein sequence ID" value="ENSDCDP00010041251.1"/>
    <property type="gene ID" value="ENSDCDG00010026207.1"/>
</dbReference>
<evidence type="ECO:0000256" key="3">
    <source>
        <dbReference type="ARBA" id="ARBA00022827"/>
    </source>
</evidence>
<dbReference type="PANTHER" id="PTHR43884:SF12">
    <property type="entry name" value="ISOVALERYL-COA DEHYDROGENASE, MITOCHONDRIAL-RELATED"/>
    <property type="match status" value="1"/>
</dbReference>
<dbReference type="GO" id="GO:0050660">
    <property type="term" value="F:flavin adenine dinucleotide binding"/>
    <property type="evidence" value="ECO:0007669"/>
    <property type="project" value="InterPro"/>
</dbReference>
<dbReference type="PANTHER" id="PTHR43884">
    <property type="entry name" value="ACYL-COA DEHYDROGENASE"/>
    <property type="match status" value="1"/>
</dbReference>
<dbReference type="InterPro" id="IPR009100">
    <property type="entry name" value="AcylCoA_DH/oxidase_NM_dom_sf"/>
</dbReference>
<dbReference type="Gene3D" id="1.10.540.10">
    <property type="entry name" value="Acyl-CoA dehydrogenase/oxidase, N-terminal domain"/>
    <property type="match status" value="1"/>
</dbReference>
<gene>
    <name evidence="6" type="primary">PLS1</name>
</gene>
<protein>
    <recommendedName>
        <fullName evidence="8">Acyl-CoA dehydrogenase</fullName>
    </recommendedName>
</protein>
<organism evidence="6 7">
    <name type="scientific">Denticeps clupeoides</name>
    <name type="common">denticle herring</name>
    <dbReference type="NCBI Taxonomy" id="299321"/>
    <lineage>
        <taxon>Eukaryota</taxon>
        <taxon>Metazoa</taxon>
        <taxon>Chordata</taxon>
        <taxon>Craniata</taxon>
        <taxon>Vertebrata</taxon>
        <taxon>Euteleostomi</taxon>
        <taxon>Actinopterygii</taxon>
        <taxon>Neopterygii</taxon>
        <taxon>Teleostei</taxon>
        <taxon>Clupei</taxon>
        <taxon>Clupeiformes</taxon>
        <taxon>Denticipitoidei</taxon>
        <taxon>Denticipitidae</taxon>
        <taxon>Denticeps</taxon>
    </lineage>
</organism>
<dbReference type="InterPro" id="IPR037069">
    <property type="entry name" value="AcylCoA_DH/ox_N_sf"/>
</dbReference>
<dbReference type="Pfam" id="PF02771">
    <property type="entry name" value="Acyl-CoA_dh_N"/>
    <property type="match status" value="1"/>
</dbReference>
<evidence type="ECO:0000259" key="5">
    <source>
        <dbReference type="Pfam" id="PF02771"/>
    </source>
</evidence>
<dbReference type="Gene3D" id="2.40.110.10">
    <property type="entry name" value="Butyryl-CoA Dehydrogenase, subunit A, domain 2"/>
    <property type="match status" value="1"/>
</dbReference>
<name>A0AAY4DAM2_9TELE</name>
<evidence type="ECO:0000259" key="4">
    <source>
        <dbReference type="Pfam" id="PF02770"/>
    </source>
</evidence>
<dbReference type="InterPro" id="IPR006091">
    <property type="entry name" value="Acyl-CoA_Oxase/DH_mid-dom"/>
</dbReference>
<dbReference type="GeneTree" id="ENSGT00940000157652"/>
<evidence type="ECO:0000313" key="7">
    <source>
        <dbReference type="Proteomes" id="UP000694580"/>
    </source>
</evidence>
<keyword evidence="2" id="KW-0285">Flavoprotein</keyword>
<sequence length="390" mass="43365">FINRICCDPRLSVAAGRHVYRPVIPATGTGRHFTNWTKAFLESFNHSAISMRPNLPATTFLTSATAIGMRRIFQKDHLDLREAARGFFRREVVPEQKKRMEESDVTLSRDIFEKAGAKGLLGLSVPQEYGGNGDIISSAILWEEQVYSKGSWPSFPVHSDLTMSYITKYGSEEQIKRYIPNMLAGKCIGSVAIKEPSNGSDIRDIRSYAWRDGSDWLLNGTKTMVINGSLSDMVIVAANTNHPSLSNNPKLSLFLVEGKLKGFKKGNKVMSDQVASHNIASELIFDNVRLPKEALLGEADQACQYILEQLPLNRILIADLTLAAAEIRFDNTLLKFLLEDTIKSNIQLQTLDFVPHSPWMAIRSRLLVWNDLGCPATGGVTSETTGSDWS</sequence>
<feature type="domain" description="Acyl-CoA oxidase/dehydrogenase middle" evidence="4">
    <location>
        <begin position="191"/>
        <end position="288"/>
    </location>
</feature>
<reference evidence="6 7" key="1">
    <citation type="submission" date="2020-06" db="EMBL/GenBank/DDBJ databases">
        <authorList>
            <consortium name="Wellcome Sanger Institute Data Sharing"/>
        </authorList>
    </citation>
    <scope>NUCLEOTIDE SEQUENCE [LARGE SCALE GENOMIC DNA]</scope>
</reference>
<keyword evidence="7" id="KW-1185">Reference proteome</keyword>
<keyword evidence="3" id="KW-0274">FAD</keyword>
<dbReference type="GO" id="GO:0003995">
    <property type="term" value="F:acyl-CoA dehydrogenase activity"/>
    <property type="evidence" value="ECO:0007669"/>
    <property type="project" value="UniProtKB-ARBA"/>
</dbReference>
<dbReference type="Pfam" id="PF02770">
    <property type="entry name" value="Acyl-CoA_dh_M"/>
    <property type="match status" value="1"/>
</dbReference>